<accession>A0A8J6NG16</accession>
<evidence type="ECO:0000256" key="6">
    <source>
        <dbReference type="ARBA" id="ARBA00023136"/>
    </source>
</evidence>
<dbReference type="InterPro" id="IPR051447">
    <property type="entry name" value="Lipoprotein-release_system"/>
</dbReference>
<feature type="transmembrane region" description="Helical" evidence="7">
    <location>
        <begin position="359"/>
        <end position="382"/>
    </location>
</feature>
<dbReference type="AlphaFoldDB" id="A0A8J6NG16"/>
<name>A0A8J6NG16_9BACT</name>
<dbReference type="GO" id="GO:0098797">
    <property type="term" value="C:plasma membrane protein complex"/>
    <property type="evidence" value="ECO:0007669"/>
    <property type="project" value="TreeGrafter"/>
</dbReference>
<feature type="transmembrane region" description="Helical" evidence="7">
    <location>
        <begin position="329"/>
        <end position="347"/>
    </location>
</feature>
<keyword evidence="3" id="KW-1003">Cell membrane</keyword>
<evidence type="ECO:0000259" key="8">
    <source>
        <dbReference type="Pfam" id="PF02687"/>
    </source>
</evidence>
<dbReference type="InterPro" id="IPR003838">
    <property type="entry name" value="ABC3_permease_C"/>
</dbReference>
<evidence type="ECO:0000256" key="3">
    <source>
        <dbReference type="ARBA" id="ARBA00022475"/>
    </source>
</evidence>
<evidence type="ECO:0000256" key="7">
    <source>
        <dbReference type="SAM" id="Phobius"/>
    </source>
</evidence>
<evidence type="ECO:0000259" key="9">
    <source>
        <dbReference type="Pfam" id="PF12704"/>
    </source>
</evidence>
<evidence type="ECO:0000256" key="2">
    <source>
        <dbReference type="ARBA" id="ARBA00005236"/>
    </source>
</evidence>
<proteinExistence type="inferred from homology"/>
<feature type="domain" description="MacB-like periplasmic core" evidence="9">
    <location>
        <begin position="29"/>
        <end position="230"/>
    </location>
</feature>
<dbReference type="Pfam" id="PF12704">
    <property type="entry name" value="MacB_PCD"/>
    <property type="match status" value="1"/>
</dbReference>
<keyword evidence="4 7" id="KW-0812">Transmembrane</keyword>
<comment type="subcellular location">
    <subcellularLocation>
        <location evidence="1">Cell membrane</location>
        <topology evidence="1">Multi-pass membrane protein</topology>
    </subcellularLocation>
</comment>
<evidence type="ECO:0000313" key="11">
    <source>
        <dbReference type="Proteomes" id="UP000614424"/>
    </source>
</evidence>
<feature type="transmembrane region" description="Helical" evidence="7">
    <location>
        <begin position="28"/>
        <end position="47"/>
    </location>
</feature>
<gene>
    <name evidence="10" type="ORF">H8E41_12900</name>
</gene>
<dbReference type="PANTHER" id="PTHR30489:SF0">
    <property type="entry name" value="LIPOPROTEIN-RELEASING SYSTEM TRANSMEMBRANE PROTEIN LOLE"/>
    <property type="match status" value="1"/>
</dbReference>
<evidence type="ECO:0000256" key="4">
    <source>
        <dbReference type="ARBA" id="ARBA00022692"/>
    </source>
</evidence>
<feature type="domain" description="ABC3 transporter permease C-terminal" evidence="8">
    <location>
        <begin position="282"/>
        <end position="384"/>
    </location>
</feature>
<dbReference type="InterPro" id="IPR025857">
    <property type="entry name" value="MacB_PCD"/>
</dbReference>
<keyword evidence="5 7" id="KW-1133">Transmembrane helix</keyword>
<comment type="similarity">
    <text evidence="2">Belongs to the ABC-4 integral membrane protein family. LolC/E subfamily.</text>
</comment>
<dbReference type="Proteomes" id="UP000614424">
    <property type="component" value="Unassembled WGS sequence"/>
</dbReference>
<dbReference type="PANTHER" id="PTHR30489">
    <property type="entry name" value="LIPOPROTEIN-RELEASING SYSTEM TRANSMEMBRANE PROTEIN LOLE"/>
    <property type="match status" value="1"/>
</dbReference>
<evidence type="ECO:0000256" key="1">
    <source>
        <dbReference type="ARBA" id="ARBA00004651"/>
    </source>
</evidence>
<dbReference type="Pfam" id="PF02687">
    <property type="entry name" value="FtsX"/>
    <property type="match status" value="1"/>
</dbReference>
<comment type="caution">
    <text evidence="10">The sequence shown here is derived from an EMBL/GenBank/DDBJ whole genome shotgun (WGS) entry which is preliminary data.</text>
</comment>
<organism evidence="10 11">
    <name type="scientific">Candidatus Desulfobia pelagia</name>
    <dbReference type="NCBI Taxonomy" id="2841692"/>
    <lineage>
        <taxon>Bacteria</taxon>
        <taxon>Pseudomonadati</taxon>
        <taxon>Thermodesulfobacteriota</taxon>
        <taxon>Desulfobulbia</taxon>
        <taxon>Desulfobulbales</taxon>
        <taxon>Desulfobulbaceae</taxon>
        <taxon>Candidatus Desulfobia</taxon>
    </lineage>
</organism>
<evidence type="ECO:0000256" key="5">
    <source>
        <dbReference type="ARBA" id="ARBA00022989"/>
    </source>
</evidence>
<feature type="transmembrane region" description="Helical" evidence="7">
    <location>
        <begin position="252"/>
        <end position="275"/>
    </location>
</feature>
<keyword evidence="6 7" id="KW-0472">Membrane</keyword>
<protein>
    <submittedName>
        <fullName evidence="10">FtsX-like permease family protein</fullName>
    </submittedName>
</protein>
<reference evidence="10 11" key="1">
    <citation type="submission" date="2020-08" db="EMBL/GenBank/DDBJ databases">
        <title>Bridging the membrane lipid divide: bacteria of the FCB group superphylum have the potential to synthesize archaeal ether lipids.</title>
        <authorList>
            <person name="Villanueva L."/>
            <person name="Von Meijenfeldt F.A.B."/>
            <person name="Westbye A.B."/>
            <person name="Yadav S."/>
            <person name="Hopmans E.C."/>
            <person name="Dutilh B.E."/>
            <person name="Sinninghe Damste J.S."/>
        </authorList>
    </citation>
    <scope>NUCLEOTIDE SEQUENCE [LARGE SCALE GENOMIC DNA]</scope>
    <source>
        <strain evidence="10">NIOZ-UU47</strain>
    </source>
</reference>
<sequence>MQTSFIQKHLNILDYALSSLLRRKLKNGGIALIFSLVIFLLASFQFLTQSLETTAEKVLVFAPDITLQRLSAGRQVSLPDSSIGSLAGIFGIRQIIPRVWGYHFDEKNGANYTILGLPADSIQKAEVSLSHGRLPQKKKPGEVVISSSVRASLELGERKSFTLFRSDLSQASFTVVGIFTDNTDILTGDTILMNLQDARDLFRLGDGMVTDLAVSVTNPAETDTIAAKISGIMPDTRILTNSQIRKTYRTVFGWRSGFGSVCLLTALASFVILAWDKASGLSQEEKREIAILKFLGFQINDILALRFWESIAVACVSFLLGLTLAYIHVAFFEGSLFTPILLGWSVLRPSLNLDPAVTFADLLLVFSYSVLPYLAATIIPAWRSAVIRAETII</sequence>
<evidence type="ECO:0000313" key="10">
    <source>
        <dbReference type="EMBL" id="MBC8318795.1"/>
    </source>
</evidence>
<dbReference type="GO" id="GO:0044874">
    <property type="term" value="P:lipoprotein localization to outer membrane"/>
    <property type="evidence" value="ECO:0007669"/>
    <property type="project" value="TreeGrafter"/>
</dbReference>
<dbReference type="EMBL" id="JACNJZ010000187">
    <property type="protein sequence ID" value="MBC8318795.1"/>
    <property type="molecule type" value="Genomic_DNA"/>
</dbReference>
<feature type="transmembrane region" description="Helical" evidence="7">
    <location>
        <begin position="302"/>
        <end position="322"/>
    </location>
</feature>